<dbReference type="EMBL" id="KN817555">
    <property type="protein sequence ID" value="KJA21755.1"/>
    <property type="molecule type" value="Genomic_DNA"/>
</dbReference>
<name>A0A0D2PPF5_HYPSF</name>
<keyword evidence="3" id="KW-1185">Reference proteome</keyword>
<dbReference type="STRING" id="945553.A0A0D2PPF5"/>
<evidence type="ECO:0000313" key="3">
    <source>
        <dbReference type="Proteomes" id="UP000054270"/>
    </source>
</evidence>
<accession>A0A0D2PPF5</accession>
<feature type="transmembrane region" description="Helical" evidence="1">
    <location>
        <begin position="219"/>
        <end position="239"/>
    </location>
</feature>
<feature type="transmembrane region" description="Helical" evidence="1">
    <location>
        <begin position="52"/>
        <end position="72"/>
    </location>
</feature>
<proteinExistence type="predicted"/>
<protein>
    <submittedName>
        <fullName evidence="2">Uncharacterized protein</fullName>
    </submittedName>
</protein>
<dbReference type="Proteomes" id="UP000054270">
    <property type="component" value="Unassembled WGS sequence"/>
</dbReference>
<feature type="transmembrane region" description="Helical" evidence="1">
    <location>
        <begin position="134"/>
        <end position="156"/>
    </location>
</feature>
<organism evidence="2 3">
    <name type="scientific">Hypholoma sublateritium (strain FD-334 SS-4)</name>
    <dbReference type="NCBI Taxonomy" id="945553"/>
    <lineage>
        <taxon>Eukaryota</taxon>
        <taxon>Fungi</taxon>
        <taxon>Dikarya</taxon>
        <taxon>Basidiomycota</taxon>
        <taxon>Agaricomycotina</taxon>
        <taxon>Agaricomycetes</taxon>
        <taxon>Agaricomycetidae</taxon>
        <taxon>Agaricales</taxon>
        <taxon>Agaricineae</taxon>
        <taxon>Strophariaceae</taxon>
        <taxon>Hypholoma</taxon>
    </lineage>
</organism>
<sequence length="332" mass="37922">MDATLTWTDPRRSNQANFDGMILCGLAYAMIMLYIQVTQVMLRRPKRSGNTFWFIIAYSTILFPLTTIAFGGKFRFAETLYLTLSDSNTTGVIDTYWQIHSTDLSNVMSETCTTIIPWFGDGIMLYRLMVIWNYHWIVLIIPGLIYLARVGLSIPILLGQTGADGISTTRTRRYMLVFYCLCLGMNIFLSVFICARLYRMRKKAERVLGTLQASLYNSSITMFVESGSFFTLWSMAYVISTVTNSWVQDIFLQPYSYIIAVTRMLIILRMAQGRAWSREIIIAADDGIMDWQVSSTSSGPIDMQEEAQQRLPKKFLENSFTSSKSTLSRPKV</sequence>
<dbReference type="AlphaFoldDB" id="A0A0D2PPF5"/>
<dbReference type="OrthoDB" id="3351617at2759"/>
<dbReference type="OMA" id="HASMTIN"/>
<gene>
    <name evidence="2" type="ORF">HYPSUDRAFT_678226</name>
</gene>
<feature type="transmembrane region" description="Helical" evidence="1">
    <location>
        <begin position="20"/>
        <end position="37"/>
    </location>
</feature>
<evidence type="ECO:0000313" key="2">
    <source>
        <dbReference type="EMBL" id="KJA21755.1"/>
    </source>
</evidence>
<reference evidence="3" key="1">
    <citation type="submission" date="2014-04" db="EMBL/GenBank/DDBJ databases">
        <title>Evolutionary Origins and Diversification of the Mycorrhizal Mutualists.</title>
        <authorList>
            <consortium name="DOE Joint Genome Institute"/>
            <consortium name="Mycorrhizal Genomics Consortium"/>
            <person name="Kohler A."/>
            <person name="Kuo A."/>
            <person name="Nagy L.G."/>
            <person name="Floudas D."/>
            <person name="Copeland A."/>
            <person name="Barry K.W."/>
            <person name="Cichocki N."/>
            <person name="Veneault-Fourrey C."/>
            <person name="LaButti K."/>
            <person name="Lindquist E.A."/>
            <person name="Lipzen A."/>
            <person name="Lundell T."/>
            <person name="Morin E."/>
            <person name="Murat C."/>
            <person name="Riley R."/>
            <person name="Ohm R."/>
            <person name="Sun H."/>
            <person name="Tunlid A."/>
            <person name="Henrissat B."/>
            <person name="Grigoriev I.V."/>
            <person name="Hibbett D.S."/>
            <person name="Martin F."/>
        </authorList>
    </citation>
    <scope>NUCLEOTIDE SEQUENCE [LARGE SCALE GENOMIC DNA]</scope>
    <source>
        <strain evidence="3">FD-334 SS-4</strain>
    </source>
</reference>
<keyword evidence="1" id="KW-0812">Transmembrane</keyword>
<keyword evidence="1" id="KW-0472">Membrane</keyword>
<evidence type="ECO:0000256" key="1">
    <source>
        <dbReference type="SAM" id="Phobius"/>
    </source>
</evidence>
<feature type="transmembrane region" description="Helical" evidence="1">
    <location>
        <begin position="251"/>
        <end position="268"/>
    </location>
</feature>
<feature type="transmembrane region" description="Helical" evidence="1">
    <location>
        <begin position="176"/>
        <end position="198"/>
    </location>
</feature>
<keyword evidence="1" id="KW-1133">Transmembrane helix</keyword>